<dbReference type="InterPro" id="IPR013785">
    <property type="entry name" value="Aldolase_TIM"/>
</dbReference>
<sequence length="219" mass="23104">MNTRLSHQRTRIKVCGLTEVDNLLAVESCGVDALGFVFYPHSPRAVTVERAVDLVQALGPLTQRVGLFVNASLATIESVLSAVPLSVLQFHGDETAEHCEAFGLPYFKAFRMKDGFALDAAMAAHPRAAGFLLDAYQPGVPGGTGAQFNWDRVPQQAPRPLLLAGGLSADNVGRAIAKTGVYGVDVSGGVEVAPGIKDIEKVRALVAAVKAADHARCTL</sequence>
<dbReference type="HAMAP" id="MF_00135">
    <property type="entry name" value="PRAI"/>
    <property type="match status" value="1"/>
</dbReference>
<evidence type="ECO:0000256" key="6">
    <source>
        <dbReference type="ARBA" id="ARBA00022822"/>
    </source>
</evidence>
<keyword evidence="8 9" id="KW-0413">Isomerase</keyword>
<gene>
    <name evidence="9" type="primary">trpF</name>
    <name evidence="11" type="ORF">FHS30_001271</name>
</gene>
<dbReference type="InterPro" id="IPR001240">
    <property type="entry name" value="PRAI_dom"/>
</dbReference>
<comment type="caution">
    <text evidence="11">The sequence shown here is derived from an EMBL/GenBank/DDBJ whole genome shotgun (WGS) entry which is preliminary data.</text>
</comment>
<dbReference type="GO" id="GO:0000162">
    <property type="term" value="P:L-tryptophan biosynthetic process"/>
    <property type="evidence" value="ECO:0007669"/>
    <property type="project" value="UniProtKB-UniRule"/>
</dbReference>
<dbReference type="GO" id="GO:0004640">
    <property type="term" value="F:phosphoribosylanthranilate isomerase activity"/>
    <property type="evidence" value="ECO:0007669"/>
    <property type="project" value="UniProtKB-UniRule"/>
</dbReference>
<dbReference type="Pfam" id="PF00697">
    <property type="entry name" value="PRAI"/>
    <property type="match status" value="1"/>
</dbReference>
<reference evidence="11 12" key="1">
    <citation type="submission" date="2020-08" db="EMBL/GenBank/DDBJ databases">
        <title>Genomic Encyclopedia of Type Strains, Phase III (KMG-III): the genomes of soil and plant-associated and newly described type strains.</title>
        <authorList>
            <person name="Whitman W."/>
        </authorList>
    </citation>
    <scope>NUCLEOTIDE SEQUENCE [LARGE SCALE GENOMIC DNA]</scope>
    <source>
        <strain evidence="11 12">CECT 8571</strain>
    </source>
</reference>
<name>A0A839URR0_9GAMM</name>
<dbReference type="Gene3D" id="3.20.20.70">
    <property type="entry name" value="Aldolase class I"/>
    <property type="match status" value="1"/>
</dbReference>
<evidence type="ECO:0000313" key="12">
    <source>
        <dbReference type="Proteomes" id="UP000559987"/>
    </source>
</evidence>
<comment type="similarity">
    <text evidence="9">Belongs to the TrpF family.</text>
</comment>
<dbReference type="AlphaFoldDB" id="A0A839URR0"/>
<comment type="pathway">
    <text evidence="2 9">Amino-acid biosynthesis; L-tryptophan biosynthesis; L-tryptophan from chorismate: step 3/5.</text>
</comment>
<dbReference type="NCBIfam" id="NF002298">
    <property type="entry name" value="PRK01222.1-4"/>
    <property type="match status" value="1"/>
</dbReference>
<evidence type="ECO:0000256" key="1">
    <source>
        <dbReference type="ARBA" id="ARBA00001164"/>
    </source>
</evidence>
<dbReference type="CDD" id="cd00405">
    <property type="entry name" value="PRAI"/>
    <property type="match status" value="1"/>
</dbReference>
<dbReference type="InterPro" id="IPR011060">
    <property type="entry name" value="RibuloseP-bd_barrel"/>
</dbReference>
<evidence type="ECO:0000256" key="2">
    <source>
        <dbReference type="ARBA" id="ARBA00004664"/>
    </source>
</evidence>
<keyword evidence="12" id="KW-1185">Reference proteome</keyword>
<dbReference type="EC" id="5.3.1.24" evidence="3 9"/>
<comment type="catalytic activity">
    <reaction evidence="1 9">
        <text>N-(5-phospho-beta-D-ribosyl)anthranilate = 1-(2-carboxyphenylamino)-1-deoxy-D-ribulose 5-phosphate</text>
        <dbReference type="Rhea" id="RHEA:21540"/>
        <dbReference type="ChEBI" id="CHEBI:18277"/>
        <dbReference type="ChEBI" id="CHEBI:58613"/>
        <dbReference type="EC" id="5.3.1.24"/>
    </reaction>
</comment>
<dbReference type="UniPathway" id="UPA00035">
    <property type="reaction ID" value="UER00042"/>
</dbReference>
<evidence type="ECO:0000256" key="7">
    <source>
        <dbReference type="ARBA" id="ARBA00023141"/>
    </source>
</evidence>
<dbReference type="EMBL" id="JACHXZ010000002">
    <property type="protein sequence ID" value="MBB3168087.1"/>
    <property type="molecule type" value="Genomic_DNA"/>
</dbReference>
<evidence type="ECO:0000259" key="10">
    <source>
        <dbReference type="Pfam" id="PF00697"/>
    </source>
</evidence>
<dbReference type="PANTHER" id="PTHR42894:SF1">
    <property type="entry name" value="N-(5'-PHOSPHORIBOSYL)ANTHRANILATE ISOMERASE"/>
    <property type="match status" value="1"/>
</dbReference>
<evidence type="ECO:0000256" key="3">
    <source>
        <dbReference type="ARBA" id="ARBA00012572"/>
    </source>
</evidence>
<evidence type="ECO:0000256" key="4">
    <source>
        <dbReference type="ARBA" id="ARBA00022272"/>
    </source>
</evidence>
<organism evidence="11 12">
    <name type="scientific">Simiduia aestuariiviva</name>
    <dbReference type="NCBI Taxonomy" id="1510459"/>
    <lineage>
        <taxon>Bacteria</taxon>
        <taxon>Pseudomonadati</taxon>
        <taxon>Pseudomonadota</taxon>
        <taxon>Gammaproteobacteria</taxon>
        <taxon>Cellvibrionales</taxon>
        <taxon>Cellvibrionaceae</taxon>
        <taxon>Simiduia</taxon>
    </lineage>
</organism>
<accession>A0A839URR0</accession>
<proteinExistence type="inferred from homology"/>
<dbReference type="Proteomes" id="UP000559987">
    <property type="component" value="Unassembled WGS sequence"/>
</dbReference>
<feature type="domain" description="N-(5'phosphoribosyl) anthranilate isomerase (PRAI)" evidence="10">
    <location>
        <begin position="13"/>
        <end position="207"/>
    </location>
</feature>
<dbReference type="SUPFAM" id="SSF51366">
    <property type="entry name" value="Ribulose-phoshate binding barrel"/>
    <property type="match status" value="1"/>
</dbReference>
<protein>
    <recommendedName>
        <fullName evidence="4 9">N-(5'-phosphoribosyl)anthranilate isomerase</fullName>
        <shortName evidence="9">PRAI</shortName>
        <ecNumber evidence="3 9">5.3.1.24</ecNumber>
    </recommendedName>
</protein>
<evidence type="ECO:0000313" key="11">
    <source>
        <dbReference type="EMBL" id="MBB3168087.1"/>
    </source>
</evidence>
<keyword evidence="6 9" id="KW-0822">Tryptophan biosynthesis</keyword>
<dbReference type="RefSeq" id="WP_343048932.1">
    <property type="nucleotide sequence ID" value="NZ_JACHXZ010000002.1"/>
</dbReference>
<keyword evidence="5 9" id="KW-0028">Amino-acid biosynthesis</keyword>
<evidence type="ECO:0000256" key="8">
    <source>
        <dbReference type="ARBA" id="ARBA00023235"/>
    </source>
</evidence>
<dbReference type="PANTHER" id="PTHR42894">
    <property type="entry name" value="N-(5'-PHOSPHORIBOSYL)ANTHRANILATE ISOMERASE"/>
    <property type="match status" value="1"/>
</dbReference>
<dbReference type="InterPro" id="IPR044643">
    <property type="entry name" value="TrpF_fam"/>
</dbReference>
<evidence type="ECO:0000256" key="5">
    <source>
        <dbReference type="ARBA" id="ARBA00022605"/>
    </source>
</evidence>
<keyword evidence="7 9" id="KW-0057">Aromatic amino acid biosynthesis</keyword>
<evidence type="ECO:0000256" key="9">
    <source>
        <dbReference type="HAMAP-Rule" id="MF_00135"/>
    </source>
</evidence>